<dbReference type="PRINTS" id="PR00337">
    <property type="entry name" value="LEUILEVALBP"/>
</dbReference>
<evidence type="ECO:0000259" key="6">
    <source>
        <dbReference type="Pfam" id="PF13458"/>
    </source>
</evidence>
<evidence type="ECO:0000256" key="5">
    <source>
        <dbReference type="SAM" id="SignalP"/>
    </source>
</evidence>
<evidence type="ECO:0000313" key="7">
    <source>
        <dbReference type="EMBL" id="MDD2179238.1"/>
    </source>
</evidence>
<keyword evidence="4" id="KW-0029">Amino-acid transport</keyword>
<dbReference type="Gene3D" id="3.40.50.2300">
    <property type="match status" value="2"/>
</dbReference>
<feature type="domain" description="Leucine-binding protein" evidence="6">
    <location>
        <begin position="30"/>
        <end position="355"/>
    </location>
</feature>
<gene>
    <name evidence="7" type="ORF">OIN59_17510</name>
</gene>
<sequence length="384" mass="41179">MKFFFWSLAKAILFLGTALAVTSSLSAAQIVVGQVAPMSGPDAEQGRAYTAGMQLLFDTVNQAGGVNGNSFNLVTLDDAGSPQNTVRMTRQLIAESPPLVLAGYFGRRNIAALMEAGLLEKEKLVLLGYRATEINEPFPSFYSVRANLRDELEKIAVHLDTLGVTRVGLLYEYEPSVTPPATPLREWLGRGRVTIVARASYEAGTTRVTEAVDALLSAAPQAIILVTSGSAGARFIEQFRAGGGSSLLFVHSGADMERTSRQIAQDRLSFVSTVMRGVAIAQVVPNPREMALLSTEFRAAISKTGKPDIQADYVTMEGFIAAKVIVEAVRRQGARPTRAGMGSALDNLNNLNLGGYVIGFNKGNRSGSHFVHLSIISDTGKIRQ</sequence>
<dbReference type="SUPFAM" id="SSF53822">
    <property type="entry name" value="Periplasmic binding protein-like I"/>
    <property type="match status" value="1"/>
</dbReference>
<dbReference type="InterPro" id="IPR000709">
    <property type="entry name" value="Leu_Ile_Val-bd"/>
</dbReference>
<feature type="chain" id="PRO_5046902006" evidence="5">
    <location>
        <begin position="21"/>
        <end position="384"/>
    </location>
</feature>
<evidence type="ECO:0000313" key="8">
    <source>
        <dbReference type="Proteomes" id="UP001148932"/>
    </source>
</evidence>
<dbReference type="InterPro" id="IPR028081">
    <property type="entry name" value="Leu-bd"/>
</dbReference>
<organism evidence="7 8">
    <name type="scientific">Acidovorax benzenivorans</name>
    <dbReference type="NCBI Taxonomy" id="2987520"/>
    <lineage>
        <taxon>Bacteria</taxon>
        <taxon>Pseudomonadati</taxon>
        <taxon>Pseudomonadota</taxon>
        <taxon>Betaproteobacteria</taxon>
        <taxon>Burkholderiales</taxon>
        <taxon>Comamonadaceae</taxon>
        <taxon>Acidovorax</taxon>
    </lineage>
</organism>
<comment type="caution">
    <text evidence="7">The sequence shown here is derived from an EMBL/GenBank/DDBJ whole genome shotgun (WGS) entry which is preliminary data.</text>
</comment>
<comment type="similarity">
    <text evidence="1">Belongs to the leucine-binding protein family.</text>
</comment>
<dbReference type="EMBL" id="JAPCKI010000011">
    <property type="protein sequence ID" value="MDD2179238.1"/>
    <property type="molecule type" value="Genomic_DNA"/>
</dbReference>
<name>A0ABT5RZV5_9BURK</name>
<dbReference type="CDD" id="cd06326">
    <property type="entry name" value="PBP1_ABC_ligand_binding-like"/>
    <property type="match status" value="1"/>
</dbReference>
<evidence type="ECO:0000256" key="3">
    <source>
        <dbReference type="ARBA" id="ARBA00022729"/>
    </source>
</evidence>
<evidence type="ECO:0000256" key="2">
    <source>
        <dbReference type="ARBA" id="ARBA00022448"/>
    </source>
</evidence>
<protein>
    <submittedName>
        <fullName evidence="7">ABC transporter substrate-binding protein</fullName>
    </submittedName>
</protein>
<proteinExistence type="inferred from homology"/>
<dbReference type="InterPro" id="IPR028082">
    <property type="entry name" value="Peripla_BP_I"/>
</dbReference>
<evidence type="ECO:0000256" key="4">
    <source>
        <dbReference type="ARBA" id="ARBA00022970"/>
    </source>
</evidence>
<feature type="signal peptide" evidence="5">
    <location>
        <begin position="1"/>
        <end position="20"/>
    </location>
</feature>
<dbReference type="Proteomes" id="UP001148932">
    <property type="component" value="Unassembled WGS sequence"/>
</dbReference>
<dbReference type="RefSeq" id="WP_274112347.1">
    <property type="nucleotide sequence ID" value="NZ_JAPCKI010000011.1"/>
</dbReference>
<keyword evidence="8" id="KW-1185">Reference proteome</keyword>
<keyword evidence="3 5" id="KW-0732">Signal</keyword>
<dbReference type="PANTHER" id="PTHR47235">
    <property type="entry name" value="BLR6548 PROTEIN"/>
    <property type="match status" value="1"/>
</dbReference>
<dbReference type="Pfam" id="PF13458">
    <property type="entry name" value="Peripla_BP_6"/>
    <property type="match status" value="1"/>
</dbReference>
<reference evidence="7" key="1">
    <citation type="submission" date="2022-10" db="EMBL/GenBank/DDBJ databases">
        <title>Description of microaerobic benzene degrading bacteria.</title>
        <authorList>
            <person name="Bedics A."/>
            <person name="Tancsics A."/>
            <person name="Banerjee S."/>
        </authorList>
    </citation>
    <scope>NUCLEOTIDE SEQUENCE</scope>
    <source>
        <strain evidence="7">D2M1</strain>
    </source>
</reference>
<dbReference type="PANTHER" id="PTHR47235:SF1">
    <property type="entry name" value="BLR6548 PROTEIN"/>
    <property type="match status" value="1"/>
</dbReference>
<keyword evidence="2" id="KW-0813">Transport</keyword>
<evidence type="ECO:0000256" key="1">
    <source>
        <dbReference type="ARBA" id="ARBA00010062"/>
    </source>
</evidence>
<accession>A0ABT5RZV5</accession>